<dbReference type="AlphaFoldDB" id="A0A6N2AQP4"/>
<name>A0A6N2AQP4_SOLCI</name>
<comment type="caution">
    <text evidence="2">The sequence shown here is derived from an EMBL/GenBank/DDBJ whole genome shotgun (WGS) entry which is preliminary data.</text>
</comment>
<feature type="non-terminal residue" evidence="2">
    <location>
        <position position="1"/>
    </location>
</feature>
<reference evidence="2" key="1">
    <citation type="submission" date="2019-05" db="EMBL/GenBank/DDBJ databases">
        <title>The de novo reference genome and transcriptome assemblies of the wild tomato species Solanum chilense.</title>
        <authorList>
            <person name="Stam R."/>
            <person name="Nosenko T."/>
            <person name="Hoerger A.C."/>
            <person name="Stephan W."/>
            <person name="Seidel M.A."/>
            <person name="Kuhn J.M.M."/>
            <person name="Haberer G."/>
            <person name="Tellier A."/>
        </authorList>
    </citation>
    <scope>NUCLEOTIDE SEQUENCE</scope>
    <source>
        <tissue evidence="2">Mature leaves</tissue>
    </source>
</reference>
<sequence length="213" mass="24059">EFSQGRVNSREQTVLKGIMRSLHKLLFEIVHKVILPRGHQRHIASIRDMGLMNALECKEHIDWPTLIIKHFPRIVDPKLGSHQLAFGNLLTRVFDGFEVPLREGRILTRADMFTQTILADCGIPMESEQVANSSPRTSGPLAQLLRELKAAEEKYATLELENHNLRAELNTSNAEIHRLKDQLVQQQLANNARVDRVLDMLGSASTKPSQSST</sequence>
<evidence type="ECO:0000313" key="2">
    <source>
        <dbReference type="EMBL" id="TMW84736.1"/>
    </source>
</evidence>
<keyword evidence="1" id="KW-0175">Coiled coil</keyword>
<protein>
    <submittedName>
        <fullName evidence="2">Uncharacterized protein</fullName>
    </submittedName>
</protein>
<evidence type="ECO:0000256" key="1">
    <source>
        <dbReference type="SAM" id="Coils"/>
    </source>
</evidence>
<dbReference type="EMBL" id="RXGB01008572">
    <property type="protein sequence ID" value="TMW84736.1"/>
    <property type="molecule type" value="Genomic_DNA"/>
</dbReference>
<accession>A0A6N2AQP4</accession>
<organism evidence="2">
    <name type="scientific">Solanum chilense</name>
    <name type="common">Tomato</name>
    <name type="synonym">Lycopersicon chilense</name>
    <dbReference type="NCBI Taxonomy" id="4083"/>
    <lineage>
        <taxon>Eukaryota</taxon>
        <taxon>Viridiplantae</taxon>
        <taxon>Streptophyta</taxon>
        <taxon>Embryophyta</taxon>
        <taxon>Tracheophyta</taxon>
        <taxon>Spermatophyta</taxon>
        <taxon>Magnoliopsida</taxon>
        <taxon>eudicotyledons</taxon>
        <taxon>Gunneridae</taxon>
        <taxon>Pentapetalae</taxon>
        <taxon>asterids</taxon>
        <taxon>lamiids</taxon>
        <taxon>Solanales</taxon>
        <taxon>Solanaceae</taxon>
        <taxon>Solanoideae</taxon>
        <taxon>Solaneae</taxon>
        <taxon>Solanum</taxon>
        <taxon>Solanum subgen. Lycopersicon</taxon>
    </lineage>
</organism>
<feature type="coiled-coil region" evidence="1">
    <location>
        <begin position="141"/>
        <end position="189"/>
    </location>
</feature>
<proteinExistence type="predicted"/>
<gene>
    <name evidence="2" type="ORF">EJD97_024511</name>
</gene>